<gene>
    <name evidence="7" type="ORF">AAP_05066</name>
</gene>
<dbReference type="EMBL" id="AZGZ01000027">
    <property type="protein sequence ID" value="KZZ88245.1"/>
    <property type="molecule type" value="Genomic_DNA"/>
</dbReference>
<name>A0A167W039_9EURO</name>
<evidence type="ECO:0000313" key="8">
    <source>
        <dbReference type="Proteomes" id="UP000242877"/>
    </source>
</evidence>
<evidence type="ECO:0000313" key="7">
    <source>
        <dbReference type="EMBL" id="KZZ88245.1"/>
    </source>
</evidence>
<dbReference type="Pfam" id="PF08637">
    <property type="entry name" value="NCA2"/>
    <property type="match status" value="1"/>
</dbReference>
<dbReference type="AlphaFoldDB" id="A0A167W039"/>
<evidence type="ECO:0000256" key="6">
    <source>
        <dbReference type="SAM" id="Phobius"/>
    </source>
</evidence>
<sequence>MSIVIADEIRRLDASFSRALPDAEFLSTTTRDEKVTSAISSIETILKSVQWQSSSTSLHDQRSLVSLIDQTRQVLSTAPPQIYEDEASAALLWTFIVKATLQTLGHVTNALVETIGPLNDDLVYWDDVLDSHLYTCLYMVQTCPWRVWNSSGAAVKRLRSTQWNTTLIHQTQLLPSHCQRLYRTLGRDVRNRSFWLKLKTMLLGPYLKERNDITGKIHDLKKNLNLNASCVGIVLMHGAKFAGQLSASDTKRLNHKGFVQSTIRLMNSLLDRETDIASQLELVGNYEASLEASAVDNKQPEDPIAVLNHLTSTITNTVPNYRLWAQNKLATCPRSSIMTRYWLPATGILLSSKAILQFISANRIEILTGIREAGQTVVDFWANWVVEPIRKLLGIIRHDEISDIALMSKASLEADQASLERMVIDFAVDHRSSGGKQPSSAEIESLSHKVREGDLTEVLRAYERDLRSPFVGTLRGDLVRALLIQIQKTKVDVEVAISGINALLTSQELVFGFIGLTPGVLVTIATVNWLRGVFGGKKILKRGKMQKLIRGTLRDMDRVLNSASASSQETISPHDYGALVCHGEVLCQRLRPVLPARRYQEFREDISDLLNIQGGISRQRRVLQRIRWVYAGLDSK</sequence>
<dbReference type="InterPro" id="IPR013946">
    <property type="entry name" value="NCA2-like"/>
</dbReference>
<evidence type="ECO:0000256" key="5">
    <source>
        <dbReference type="ARBA" id="ARBA00023136"/>
    </source>
</evidence>
<keyword evidence="2 6" id="KW-0812">Transmembrane</keyword>
<comment type="subcellular location">
    <subcellularLocation>
        <location evidence="1">Mitochondrion membrane</location>
        <topology evidence="1">Multi-pass membrane protein</topology>
    </subcellularLocation>
</comment>
<dbReference type="OrthoDB" id="413313at2759"/>
<evidence type="ECO:0000256" key="3">
    <source>
        <dbReference type="ARBA" id="ARBA00022989"/>
    </source>
</evidence>
<organism evidence="7 8">
    <name type="scientific">Ascosphaera apis ARSEF 7405</name>
    <dbReference type="NCBI Taxonomy" id="392613"/>
    <lineage>
        <taxon>Eukaryota</taxon>
        <taxon>Fungi</taxon>
        <taxon>Dikarya</taxon>
        <taxon>Ascomycota</taxon>
        <taxon>Pezizomycotina</taxon>
        <taxon>Eurotiomycetes</taxon>
        <taxon>Eurotiomycetidae</taxon>
        <taxon>Onygenales</taxon>
        <taxon>Ascosphaeraceae</taxon>
        <taxon>Ascosphaera</taxon>
    </lineage>
</organism>
<keyword evidence="5 6" id="KW-0472">Membrane</keyword>
<evidence type="ECO:0000256" key="1">
    <source>
        <dbReference type="ARBA" id="ARBA00004225"/>
    </source>
</evidence>
<keyword evidence="4" id="KW-0496">Mitochondrion</keyword>
<dbReference type="Proteomes" id="UP000242877">
    <property type="component" value="Unassembled WGS sequence"/>
</dbReference>
<feature type="transmembrane region" description="Helical" evidence="6">
    <location>
        <begin position="509"/>
        <end position="534"/>
    </location>
</feature>
<dbReference type="PANTHER" id="PTHR28234">
    <property type="entry name" value="NUCLEAR CONTROL OF ATPASE PROTEIN 2"/>
    <property type="match status" value="1"/>
</dbReference>
<keyword evidence="3 6" id="KW-1133">Transmembrane helix</keyword>
<proteinExistence type="predicted"/>
<dbReference type="PANTHER" id="PTHR28234:SF1">
    <property type="entry name" value="NUCLEAR CONTROL OF ATPASE PROTEIN 2"/>
    <property type="match status" value="1"/>
</dbReference>
<evidence type="ECO:0000256" key="4">
    <source>
        <dbReference type="ARBA" id="ARBA00023128"/>
    </source>
</evidence>
<accession>A0A167W039</accession>
<comment type="caution">
    <text evidence="7">The sequence shown here is derived from an EMBL/GenBank/DDBJ whole genome shotgun (WGS) entry which is preliminary data.</text>
</comment>
<dbReference type="VEuPathDB" id="FungiDB:AAP_05066"/>
<keyword evidence="8" id="KW-1185">Reference proteome</keyword>
<protein>
    <submittedName>
        <fullName evidence="7">ATP synthase regulation protein NCA2</fullName>
    </submittedName>
</protein>
<dbReference type="GO" id="GO:0005741">
    <property type="term" value="C:mitochondrial outer membrane"/>
    <property type="evidence" value="ECO:0007669"/>
    <property type="project" value="TreeGrafter"/>
</dbReference>
<reference evidence="7 8" key="1">
    <citation type="journal article" date="2016" name="Genome Biol. Evol.">
        <title>Divergent and convergent evolution of fungal pathogenicity.</title>
        <authorList>
            <person name="Shang Y."/>
            <person name="Xiao G."/>
            <person name="Zheng P."/>
            <person name="Cen K."/>
            <person name="Zhan S."/>
            <person name="Wang C."/>
        </authorList>
    </citation>
    <scope>NUCLEOTIDE SEQUENCE [LARGE SCALE GENOMIC DNA]</scope>
    <source>
        <strain evidence="7 8">ARSEF 7405</strain>
    </source>
</reference>
<evidence type="ECO:0000256" key="2">
    <source>
        <dbReference type="ARBA" id="ARBA00022692"/>
    </source>
</evidence>